<name>A0ABQ8TMU2_PERAM</name>
<dbReference type="Gene3D" id="1.10.10.1450">
    <property type="match status" value="1"/>
</dbReference>
<comment type="caution">
    <text evidence="2">The sequence shown here is derived from an EMBL/GenBank/DDBJ whole genome shotgun (WGS) entry which is preliminary data.</text>
</comment>
<keyword evidence="3" id="KW-1185">Reference proteome</keyword>
<evidence type="ECO:0000313" key="2">
    <source>
        <dbReference type="EMBL" id="KAJ4447940.1"/>
    </source>
</evidence>
<protein>
    <recommendedName>
        <fullName evidence="1">Mos1 transposase HTH domain-containing protein</fullName>
    </recommendedName>
</protein>
<feature type="domain" description="Mos1 transposase HTH" evidence="1">
    <location>
        <begin position="108"/>
        <end position="153"/>
    </location>
</feature>
<dbReference type="InterPro" id="IPR041426">
    <property type="entry name" value="Mos1_HTH"/>
</dbReference>
<feature type="non-terminal residue" evidence="2">
    <location>
        <position position="1"/>
    </location>
</feature>
<organism evidence="2 3">
    <name type="scientific">Periplaneta americana</name>
    <name type="common">American cockroach</name>
    <name type="synonym">Blatta americana</name>
    <dbReference type="NCBI Taxonomy" id="6978"/>
    <lineage>
        <taxon>Eukaryota</taxon>
        <taxon>Metazoa</taxon>
        <taxon>Ecdysozoa</taxon>
        <taxon>Arthropoda</taxon>
        <taxon>Hexapoda</taxon>
        <taxon>Insecta</taxon>
        <taxon>Pterygota</taxon>
        <taxon>Neoptera</taxon>
        <taxon>Polyneoptera</taxon>
        <taxon>Dictyoptera</taxon>
        <taxon>Blattodea</taxon>
        <taxon>Blattoidea</taxon>
        <taxon>Blattidae</taxon>
        <taxon>Blattinae</taxon>
        <taxon>Periplaneta</taxon>
    </lineage>
</organism>
<dbReference type="Pfam" id="PF17906">
    <property type="entry name" value="HTH_48"/>
    <property type="match status" value="2"/>
</dbReference>
<gene>
    <name evidence="2" type="ORF">ANN_09949</name>
</gene>
<sequence>FTKQLQLSWLKIQCCRSHTARQCYENLVEACGETVLPYRTVARWVRVFNEGRESVAEVARPGRPRVSDKQVQAVAALLDRHSLTSDDILRTVERSQCERKCHSAMEQRVNIKFCYKLGKTATETHGMLVQVYGREAVSRKCVYEWFKRFREGKETIEDEQRSGRPSTSRTPEMIEKGKRKICSRFVPHKLTDEQKTKRIETSGDFISMCEQDPLLLKTIVTSAKRSPFMAAFKLGNRKKSAGARSG</sequence>
<evidence type="ECO:0000313" key="3">
    <source>
        <dbReference type="Proteomes" id="UP001148838"/>
    </source>
</evidence>
<accession>A0ABQ8TMU2</accession>
<proteinExistence type="predicted"/>
<dbReference type="InterPro" id="IPR052709">
    <property type="entry name" value="Transposase-MT_Hybrid"/>
</dbReference>
<dbReference type="PANTHER" id="PTHR46060">
    <property type="entry name" value="MARINER MOS1 TRANSPOSASE-LIKE PROTEIN"/>
    <property type="match status" value="1"/>
</dbReference>
<dbReference type="EMBL" id="JAJSOF020000005">
    <property type="protein sequence ID" value="KAJ4447940.1"/>
    <property type="molecule type" value="Genomic_DNA"/>
</dbReference>
<feature type="non-terminal residue" evidence="2">
    <location>
        <position position="246"/>
    </location>
</feature>
<dbReference type="PANTHER" id="PTHR46060:SF1">
    <property type="entry name" value="MARINER MOS1 TRANSPOSASE-LIKE PROTEIN"/>
    <property type="match status" value="1"/>
</dbReference>
<dbReference type="Proteomes" id="UP001148838">
    <property type="component" value="Unassembled WGS sequence"/>
</dbReference>
<evidence type="ECO:0000259" key="1">
    <source>
        <dbReference type="Pfam" id="PF17906"/>
    </source>
</evidence>
<reference evidence="2 3" key="1">
    <citation type="journal article" date="2022" name="Allergy">
        <title>Genome assembly and annotation of Periplaneta americana reveal a comprehensive cockroach allergen profile.</title>
        <authorList>
            <person name="Wang L."/>
            <person name="Xiong Q."/>
            <person name="Saelim N."/>
            <person name="Wang L."/>
            <person name="Nong W."/>
            <person name="Wan A.T."/>
            <person name="Shi M."/>
            <person name="Liu X."/>
            <person name="Cao Q."/>
            <person name="Hui J.H.L."/>
            <person name="Sookrung N."/>
            <person name="Leung T.F."/>
            <person name="Tungtrongchitr A."/>
            <person name="Tsui S.K.W."/>
        </authorList>
    </citation>
    <scope>NUCLEOTIDE SEQUENCE [LARGE SCALE GENOMIC DNA]</scope>
    <source>
        <strain evidence="2">PWHHKU_190912</strain>
    </source>
</reference>
<feature type="domain" description="Mos1 transposase HTH" evidence="1">
    <location>
        <begin position="16"/>
        <end position="51"/>
    </location>
</feature>